<keyword evidence="1" id="KW-0175">Coiled coil</keyword>
<accession>A0A7Y8JNK5</accession>
<feature type="coiled-coil region" evidence="1">
    <location>
        <begin position="45"/>
        <end position="72"/>
    </location>
</feature>
<dbReference type="Proteomes" id="UP000531950">
    <property type="component" value="Unassembled WGS sequence"/>
</dbReference>
<dbReference type="AlphaFoldDB" id="A0A7Y8JNK5"/>
<dbReference type="EMBL" id="JACARG010000014">
    <property type="protein sequence ID" value="NWE12783.1"/>
    <property type="molecule type" value="Genomic_DNA"/>
</dbReference>
<sequence length="168" mass="19449">MQAPTDNLYKFFAIAGMLCFVFFFFDLNRRSDELESNIDKLTVQQAEFLATLEGLEETADRTQKEIKGLIARKPSVKELVDAQAKLGVFKESIQSKFFELKIVNAKLNANIDLVKGYYDKLKRLMEFYKLLQNISLVISFVGVFLWYFKTQRYLDLKDKQSTASTALQ</sequence>
<reference evidence="3 4" key="1">
    <citation type="submission" date="2020-04" db="EMBL/GenBank/DDBJ databases">
        <title>Molecular characterization of pseudomonads from Agaricus bisporus reveal novel blotch 2 pathogens in Western Europe.</title>
        <authorList>
            <person name="Taparia T."/>
            <person name="Krijger M."/>
            <person name="Haynes E."/>
            <person name="Elpinstone J.G."/>
            <person name="Noble R."/>
            <person name="Van Der Wolf J."/>
        </authorList>
    </citation>
    <scope>NUCLEOTIDE SEQUENCE [LARGE SCALE GENOMIC DNA]</scope>
    <source>
        <strain evidence="3 4">IPO3782</strain>
    </source>
</reference>
<feature type="transmembrane region" description="Helical" evidence="2">
    <location>
        <begin position="7"/>
        <end position="25"/>
    </location>
</feature>
<evidence type="ECO:0000313" key="4">
    <source>
        <dbReference type="Proteomes" id="UP000531950"/>
    </source>
</evidence>
<keyword evidence="2" id="KW-0472">Membrane</keyword>
<organism evidence="3 4">
    <name type="scientific">Pseudomonas yamanorum</name>
    <dbReference type="NCBI Taxonomy" id="515393"/>
    <lineage>
        <taxon>Bacteria</taxon>
        <taxon>Pseudomonadati</taxon>
        <taxon>Pseudomonadota</taxon>
        <taxon>Gammaproteobacteria</taxon>
        <taxon>Pseudomonadales</taxon>
        <taxon>Pseudomonadaceae</taxon>
        <taxon>Pseudomonas</taxon>
    </lineage>
</organism>
<evidence type="ECO:0000313" key="3">
    <source>
        <dbReference type="EMBL" id="NWE12783.1"/>
    </source>
</evidence>
<protein>
    <submittedName>
        <fullName evidence="3">Uncharacterized protein</fullName>
    </submittedName>
</protein>
<dbReference type="RefSeq" id="WP_177076771.1">
    <property type="nucleotide sequence ID" value="NZ_JACARG010000014.1"/>
</dbReference>
<keyword evidence="2" id="KW-1133">Transmembrane helix</keyword>
<comment type="caution">
    <text evidence="3">The sequence shown here is derived from an EMBL/GenBank/DDBJ whole genome shotgun (WGS) entry which is preliminary data.</text>
</comment>
<evidence type="ECO:0000256" key="1">
    <source>
        <dbReference type="SAM" id="Coils"/>
    </source>
</evidence>
<proteinExistence type="predicted"/>
<gene>
    <name evidence="3" type="ORF">HX822_07515</name>
</gene>
<name>A0A7Y8JNK5_9PSED</name>
<evidence type="ECO:0000256" key="2">
    <source>
        <dbReference type="SAM" id="Phobius"/>
    </source>
</evidence>
<keyword evidence="2" id="KW-0812">Transmembrane</keyword>
<feature type="transmembrane region" description="Helical" evidence="2">
    <location>
        <begin position="130"/>
        <end position="148"/>
    </location>
</feature>